<dbReference type="AlphaFoldDB" id="A0A2J6S9K0"/>
<organism evidence="3 4">
    <name type="scientific">Hyaloscypha variabilis (strain UAMH 11265 / GT02V1 / F)</name>
    <name type="common">Meliniomyces variabilis</name>
    <dbReference type="NCBI Taxonomy" id="1149755"/>
    <lineage>
        <taxon>Eukaryota</taxon>
        <taxon>Fungi</taxon>
        <taxon>Dikarya</taxon>
        <taxon>Ascomycota</taxon>
        <taxon>Pezizomycotina</taxon>
        <taxon>Leotiomycetes</taxon>
        <taxon>Helotiales</taxon>
        <taxon>Hyaloscyphaceae</taxon>
        <taxon>Hyaloscypha</taxon>
        <taxon>Hyaloscypha variabilis</taxon>
    </lineage>
</organism>
<dbReference type="Proteomes" id="UP000235786">
    <property type="component" value="Unassembled WGS sequence"/>
</dbReference>
<evidence type="ECO:0000256" key="1">
    <source>
        <dbReference type="SAM" id="MobiDB-lite"/>
    </source>
</evidence>
<evidence type="ECO:0000313" key="3">
    <source>
        <dbReference type="EMBL" id="PMD47436.1"/>
    </source>
</evidence>
<sequence length="294" mass="33910">MSRARTDSQSSGPDHAAFEEDMNLPAIEEVPIKLYGGMRMPELIGNLPPIPSLRLPEQPSEVFTFDFLKKVFGGRAVSSGWWVIPPKTREMRLFPQLKSFRTLNSDYDPLLPRRPGEHGVQLSCILAEVDDEHLTFPLFIRRGQGGYKYYGTYTEPRYSDRLGGDEMRQVPEYVKKHWASQIGSIPRDGKIPKHNETIRAAWPQVPVGWLTENNKKLIPYQERYHDDHEENPVTRPITAEEADEIGEDEILKAFETADTDTAPSMRFYYEYLQCVGYDHDFYTKLVSKKLELEP</sequence>
<protein>
    <recommendedName>
        <fullName evidence="2">DUF6697 domain-containing protein</fullName>
    </recommendedName>
</protein>
<proteinExistence type="predicted"/>
<accession>A0A2J6S9K0</accession>
<dbReference type="Pfam" id="PF20411">
    <property type="entry name" value="DUF6697"/>
    <property type="match status" value="1"/>
</dbReference>
<reference evidence="3 4" key="1">
    <citation type="submission" date="2016-04" db="EMBL/GenBank/DDBJ databases">
        <title>A degradative enzymes factory behind the ericoid mycorrhizal symbiosis.</title>
        <authorList>
            <consortium name="DOE Joint Genome Institute"/>
            <person name="Martino E."/>
            <person name="Morin E."/>
            <person name="Grelet G."/>
            <person name="Kuo A."/>
            <person name="Kohler A."/>
            <person name="Daghino S."/>
            <person name="Barry K."/>
            <person name="Choi C."/>
            <person name="Cichocki N."/>
            <person name="Clum A."/>
            <person name="Copeland A."/>
            <person name="Hainaut M."/>
            <person name="Haridas S."/>
            <person name="Labutti K."/>
            <person name="Lindquist E."/>
            <person name="Lipzen A."/>
            <person name="Khouja H.-R."/>
            <person name="Murat C."/>
            <person name="Ohm R."/>
            <person name="Olson A."/>
            <person name="Spatafora J."/>
            <person name="Veneault-Fourrey C."/>
            <person name="Henrissat B."/>
            <person name="Grigoriev I."/>
            <person name="Martin F."/>
            <person name="Perotto S."/>
        </authorList>
    </citation>
    <scope>NUCLEOTIDE SEQUENCE [LARGE SCALE GENOMIC DNA]</scope>
    <source>
        <strain evidence="3 4">F</strain>
    </source>
</reference>
<dbReference type="EMBL" id="KZ613938">
    <property type="protein sequence ID" value="PMD47436.1"/>
    <property type="molecule type" value="Genomic_DNA"/>
</dbReference>
<evidence type="ECO:0000259" key="2">
    <source>
        <dbReference type="Pfam" id="PF20411"/>
    </source>
</evidence>
<feature type="region of interest" description="Disordered" evidence="1">
    <location>
        <begin position="1"/>
        <end position="20"/>
    </location>
</feature>
<feature type="domain" description="DUF6697" evidence="2">
    <location>
        <begin position="63"/>
        <end position="287"/>
    </location>
</feature>
<name>A0A2J6S9K0_HYAVF</name>
<gene>
    <name evidence="3" type="ORF">L207DRAFT_157846</name>
</gene>
<dbReference type="OrthoDB" id="5427977at2759"/>
<keyword evidence="4" id="KW-1185">Reference proteome</keyword>
<dbReference type="InterPro" id="IPR046520">
    <property type="entry name" value="DUF6697"/>
</dbReference>
<evidence type="ECO:0000313" key="4">
    <source>
        <dbReference type="Proteomes" id="UP000235786"/>
    </source>
</evidence>